<protein>
    <recommendedName>
        <fullName evidence="3">LTD domain-containing protein</fullName>
    </recommendedName>
</protein>
<sequence length="305" mass="34093">MQNSNTEGVIILIVLIAIVFFLPKGSSDSTSNFFSGNKNSNSSQSNTGGTVKPDSLYAKNISISTGNASYAKQSYEEYITINNRGRENIDITNWQLINGKDQRAYDLNGSLRYFAADIAIIPKATLFISPTGFNNFQNVVLKPGEKAIITTGNIGSQLPYKIVSFKENICSGYIENLPEYKFTPALTHNCPRPANEIGVTSLDTECRKFIEKMSSCHTPKFDTRDSEGNICSNCVDGKLLSSSCVAFIKNHFNYNSCIANHVNDPNFSSKTWRIFLNKGWEMWAKEYEIIKLFDQLGRLVIEKAY</sequence>
<dbReference type="EMBL" id="MHWM01000028">
    <property type="protein sequence ID" value="OHB08267.1"/>
    <property type="molecule type" value="Genomic_DNA"/>
</dbReference>
<dbReference type="Proteomes" id="UP000177096">
    <property type="component" value="Unassembled WGS sequence"/>
</dbReference>
<organism evidence="1 2">
    <name type="scientific">Candidatus Zambryskibacteria bacterium RIFCSPLOWO2_02_FULL_39_14</name>
    <dbReference type="NCBI Taxonomy" id="1802769"/>
    <lineage>
        <taxon>Bacteria</taxon>
        <taxon>Candidatus Zambryskiibacteriota</taxon>
    </lineage>
</organism>
<dbReference type="SUPFAM" id="SSF74853">
    <property type="entry name" value="Lamin A/C globular tail domain"/>
    <property type="match status" value="1"/>
</dbReference>
<accession>A0A1G2UFR3</accession>
<reference evidence="1 2" key="1">
    <citation type="journal article" date="2016" name="Nat. Commun.">
        <title>Thousands of microbial genomes shed light on interconnected biogeochemical processes in an aquifer system.</title>
        <authorList>
            <person name="Anantharaman K."/>
            <person name="Brown C.T."/>
            <person name="Hug L.A."/>
            <person name="Sharon I."/>
            <person name="Castelle C.J."/>
            <person name="Probst A.J."/>
            <person name="Thomas B.C."/>
            <person name="Singh A."/>
            <person name="Wilkins M.J."/>
            <person name="Karaoz U."/>
            <person name="Brodie E.L."/>
            <person name="Williams K.H."/>
            <person name="Hubbard S.S."/>
            <person name="Banfield J.F."/>
        </authorList>
    </citation>
    <scope>NUCLEOTIDE SEQUENCE [LARGE SCALE GENOMIC DNA]</scope>
</reference>
<name>A0A1G2UFR3_9BACT</name>
<gene>
    <name evidence="1" type="ORF">A3I86_00865</name>
</gene>
<comment type="caution">
    <text evidence="1">The sequence shown here is derived from an EMBL/GenBank/DDBJ whole genome shotgun (WGS) entry which is preliminary data.</text>
</comment>
<evidence type="ECO:0000313" key="2">
    <source>
        <dbReference type="Proteomes" id="UP000177096"/>
    </source>
</evidence>
<dbReference type="InterPro" id="IPR036415">
    <property type="entry name" value="Lamin_tail_dom_sf"/>
</dbReference>
<proteinExistence type="predicted"/>
<dbReference type="AlphaFoldDB" id="A0A1G2UFR3"/>
<evidence type="ECO:0000313" key="1">
    <source>
        <dbReference type="EMBL" id="OHB08267.1"/>
    </source>
</evidence>
<evidence type="ECO:0008006" key="3">
    <source>
        <dbReference type="Google" id="ProtNLM"/>
    </source>
</evidence>